<evidence type="ECO:0000313" key="4">
    <source>
        <dbReference type="WBParaSite" id="HDID_0001055501-mRNA-1"/>
    </source>
</evidence>
<evidence type="ECO:0000313" key="3">
    <source>
        <dbReference type="Proteomes" id="UP000274504"/>
    </source>
</evidence>
<feature type="domain" description="UBC core" evidence="1">
    <location>
        <begin position="5"/>
        <end position="140"/>
    </location>
</feature>
<dbReference type="PANTHER" id="PTHR24067">
    <property type="entry name" value="UBIQUITIN-CONJUGATING ENZYME E2"/>
    <property type="match status" value="1"/>
</dbReference>
<reference evidence="2 3" key="2">
    <citation type="submission" date="2018-11" db="EMBL/GenBank/DDBJ databases">
        <authorList>
            <consortium name="Pathogen Informatics"/>
        </authorList>
    </citation>
    <scope>NUCLEOTIDE SEQUENCE [LARGE SCALE GENOMIC DNA]</scope>
</reference>
<dbReference type="SUPFAM" id="SSF54495">
    <property type="entry name" value="UBC-like"/>
    <property type="match status" value="1"/>
</dbReference>
<reference evidence="4" key="1">
    <citation type="submission" date="2017-02" db="UniProtKB">
        <authorList>
            <consortium name="WormBaseParasite"/>
        </authorList>
    </citation>
    <scope>IDENTIFICATION</scope>
</reference>
<dbReference type="OrthoDB" id="7851174at2759"/>
<proteinExistence type="predicted"/>
<evidence type="ECO:0000313" key="2">
    <source>
        <dbReference type="EMBL" id="VDL63544.1"/>
    </source>
</evidence>
<dbReference type="STRING" id="6216.A0A0R3SXR6"/>
<gene>
    <name evidence="2" type="ORF">HDID_LOCUS10553</name>
</gene>
<dbReference type="InterPro" id="IPR050113">
    <property type="entry name" value="Ub_conjugating_enzyme"/>
</dbReference>
<sequence>MLKTKSMKRLQKELQNIKENLPPNFSARPIDPDDLYHWTASIPGPDDSPYAGGIFSLDIEFTTEYPFKPPSVRFTTKIHHPNVNSDGNICLDILQSAWPAVYRIPQHSPNFDDPSFGNFDEKNFEELAKQWTEKYAKKKE</sequence>
<name>A0A0R3SXR6_HYMDI</name>
<dbReference type="Proteomes" id="UP000274504">
    <property type="component" value="Unassembled WGS sequence"/>
</dbReference>
<dbReference type="InterPro" id="IPR016135">
    <property type="entry name" value="UBQ-conjugating_enzyme/RWD"/>
</dbReference>
<dbReference type="SMART" id="SM00212">
    <property type="entry name" value="UBCc"/>
    <property type="match status" value="1"/>
</dbReference>
<dbReference type="PROSITE" id="PS50127">
    <property type="entry name" value="UBC_2"/>
    <property type="match status" value="1"/>
</dbReference>
<evidence type="ECO:0000259" key="1">
    <source>
        <dbReference type="PROSITE" id="PS50127"/>
    </source>
</evidence>
<accession>A0A0R3SXR6</accession>
<dbReference type="WBParaSite" id="HDID_0001055501-mRNA-1">
    <property type="protein sequence ID" value="HDID_0001055501-mRNA-1"/>
    <property type="gene ID" value="HDID_0001055501"/>
</dbReference>
<dbReference type="Gene3D" id="3.10.110.10">
    <property type="entry name" value="Ubiquitin Conjugating Enzyme"/>
    <property type="match status" value="1"/>
</dbReference>
<dbReference type="Pfam" id="PF00179">
    <property type="entry name" value="UQ_con"/>
    <property type="match status" value="1"/>
</dbReference>
<dbReference type="InterPro" id="IPR000608">
    <property type="entry name" value="UBC"/>
</dbReference>
<organism evidence="4">
    <name type="scientific">Hymenolepis diminuta</name>
    <name type="common">Rat tapeworm</name>
    <dbReference type="NCBI Taxonomy" id="6216"/>
    <lineage>
        <taxon>Eukaryota</taxon>
        <taxon>Metazoa</taxon>
        <taxon>Spiralia</taxon>
        <taxon>Lophotrochozoa</taxon>
        <taxon>Platyhelminthes</taxon>
        <taxon>Cestoda</taxon>
        <taxon>Eucestoda</taxon>
        <taxon>Cyclophyllidea</taxon>
        <taxon>Hymenolepididae</taxon>
        <taxon>Hymenolepis</taxon>
    </lineage>
</organism>
<dbReference type="EMBL" id="UYSG01011757">
    <property type="protein sequence ID" value="VDL63544.1"/>
    <property type="molecule type" value="Genomic_DNA"/>
</dbReference>
<protein>
    <submittedName>
        <fullName evidence="4">UBIQUITIN_CONJUGAT_2 domain-containing protein</fullName>
    </submittedName>
</protein>
<dbReference type="AlphaFoldDB" id="A0A0R3SXR6"/>